<proteinExistence type="predicted"/>
<evidence type="ECO:0000313" key="2">
    <source>
        <dbReference type="Proteomes" id="UP000051638"/>
    </source>
</evidence>
<dbReference type="AlphaFoldDB" id="A0A0R2D6H3"/>
<accession>A0A0R2D6H3</accession>
<sequence length="124" mass="13893">MRSFDQFSDARVQHFFDQVYHDRGLMKWQGFYLSDHTAALKQVKAAEHQQLSIQPQQSVAKITQCLAVAYRQHLTVIVQLNQLTAATGTPLPAVKGIVQGYHADTVYIGAQPVALALIRYVQVV</sequence>
<dbReference type="STRING" id="1423796.FC24_GL000089"/>
<evidence type="ECO:0000313" key="1">
    <source>
        <dbReference type="EMBL" id="KRM99544.1"/>
    </source>
</evidence>
<dbReference type="EMBL" id="AYYI01000010">
    <property type="protein sequence ID" value="KRM99544.1"/>
    <property type="molecule type" value="Genomic_DNA"/>
</dbReference>
<reference evidence="1 2" key="1">
    <citation type="journal article" date="2015" name="Genome Announc.">
        <title>Expanding the biotechnology potential of lactobacilli through comparative genomics of 213 strains and associated genera.</title>
        <authorList>
            <person name="Sun Z."/>
            <person name="Harris H.M."/>
            <person name="McCann A."/>
            <person name="Guo C."/>
            <person name="Argimon S."/>
            <person name="Zhang W."/>
            <person name="Yang X."/>
            <person name="Jeffery I.B."/>
            <person name="Cooney J.C."/>
            <person name="Kagawa T.F."/>
            <person name="Liu W."/>
            <person name="Song Y."/>
            <person name="Salvetti E."/>
            <person name="Wrobel A."/>
            <person name="Rasinkangas P."/>
            <person name="Parkhill J."/>
            <person name="Rea M.C."/>
            <person name="O'Sullivan O."/>
            <person name="Ritari J."/>
            <person name="Douillard F.P."/>
            <person name="Paul Ross R."/>
            <person name="Yang R."/>
            <person name="Briner A.E."/>
            <person name="Felis G.E."/>
            <person name="de Vos W.M."/>
            <person name="Barrangou R."/>
            <person name="Klaenhammer T.R."/>
            <person name="Caufield P.W."/>
            <person name="Cui Y."/>
            <person name="Zhang H."/>
            <person name="O'Toole P.W."/>
        </authorList>
    </citation>
    <scope>NUCLEOTIDE SEQUENCE [LARGE SCALE GENOMIC DNA]</scope>
    <source>
        <strain evidence="1 2">DSM 20253</strain>
    </source>
</reference>
<keyword evidence="2" id="KW-1185">Reference proteome</keyword>
<comment type="caution">
    <text evidence="1">The sequence shown here is derived from an EMBL/GenBank/DDBJ whole genome shotgun (WGS) entry which is preliminary data.</text>
</comment>
<organism evidence="1 2">
    <name type="scientific">Loigolactobacillus rennini DSM 20253</name>
    <dbReference type="NCBI Taxonomy" id="1423796"/>
    <lineage>
        <taxon>Bacteria</taxon>
        <taxon>Bacillati</taxon>
        <taxon>Bacillota</taxon>
        <taxon>Bacilli</taxon>
        <taxon>Lactobacillales</taxon>
        <taxon>Lactobacillaceae</taxon>
        <taxon>Loigolactobacillus</taxon>
    </lineage>
</organism>
<dbReference type="Proteomes" id="UP000051638">
    <property type="component" value="Unassembled WGS sequence"/>
</dbReference>
<evidence type="ECO:0008006" key="3">
    <source>
        <dbReference type="Google" id="ProtNLM"/>
    </source>
</evidence>
<name>A0A0R2D6H3_9LACO</name>
<gene>
    <name evidence="1" type="ORF">FC24_GL000089</name>
</gene>
<dbReference type="OrthoDB" id="1644322at2"/>
<dbReference type="PATRIC" id="fig|1423796.3.peg.90"/>
<dbReference type="RefSeq" id="WP_057873192.1">
    <property type="nucleotide sequence ID" value="NZ_AYYI01000010.1"/>
</dbReference>
<protein>
    <recommendedName>
        <fullName evidence="3">DNA-directed RNA polymerase beta subunit</fullName>
    </recommendedName>
</protein>